<dbReference type="Proteomes" id="UP000516217">
    <property type="component" value="Segment"/>
</dbReference>
<protein>
    <submittedName>
        <fullName evidence="1">Uncharacterized protein</fullName>
    </submittedName>
</protein>
<organism evidence="1 2">
    <name type="scientific">Pseudomonas phage phiPsa381</name>
    <dbReference type="NCBI Taxonomy" id="1460366"/>
    <lineage>
        <taxon>Viruses</taxon>
        <taxon>Duplodnaviria</taxon>
        <taxon>Heunggongvirae</taxon>
        <taxon>Uroviricota</taxon>
        <taxon>Caudoviricetes</taxon>
        <taxon>Vandenendeviridae</taxon>
        <taxon>Gorskivirinae</taxon>
        <taxon>Otagovirus</taxon>
        <taxon>Otagovirus psa381</taxon>
    </lineage>
</organism>
<evidence type="ECO:0000313" key="1">
    <source>
        <dbReference type="EMBL" id="QNO00703.1"/>
    </source>
</evidence>
<sequence>MIKKDSYHMYALGEIVKRLGSARILDTYVYVNDRGIMQRLTDEQVQLVVDTTDEQA</sequence>
<reference evidence="1 2" key="1">
    <citation type="submission" date="2020-06" db="EMBL/GenBank/DDBJ databases">
        <title>Characterization of Pseudomonas phiPsa374-like phages.</title>
        <authorList>
            <person name="Warring S."/>
            <person name="Malone L.M."/>
            <person name="Easingwood R.A."/>
            <person name="Rigano L."/>
            <person name="Frampton R.A."/>
            <person name="Lopez Acedo E."/>
            <person name="Templeton M.D."/>
            <person name="Kleffmann T."/>
            <person name="Bostina M."/>
            <person name="Fineran P.C."/>
        </authorList>
    </citation>
    <scope>NUCLEOTIDE SEQUENCE [LARGE SCALE GENOMIC DNA]</scope>
</reference>
<name>A0A7G9V347_9CAUD</name>
<gene>
    <name evidence="1" type="ORF">phiPsa381_111</name>
</gene>
<evidence type="ECO:0000313" key="2">
    <source>
        <dbReference type="Proteomes" id="UP000516217"/>
    </source>
</evidence>
<proteinExistence type="predicted"/>
<accession>A0A7G9V347</accession>
<dbReference type="EMBL" id="MT670421">
    <property type="protein sequence ID" value="QNO00703.1"/>
    <property type="molecule type" value="Genomic_DNA"/>
</dbReference>
<keyword evidence="2" id="KW-1185">Reference proteome</keyword>